<proteinExistence type="inferred from homology"/>
<dbReference type="AlphaFoldDB" id="K1JNN9"/>
<evidence type="ECO:0000256" key="3">
    <source>
        <dbReference type="ARBA" id="ARBA00022617"/>
    </source>
</evidence>
<dbReference type="OrthoDB" id="9790913at2"/>
<dbReference type="Gene3D" id="1.10.490.10">
    <property type="entry name" value="Globins"/>
    <property type="match status" value="1"/>
</dbReference>
<dbReference type="GO" id="GO:0019825">
    <property type="term" value="F:oxygen binding"/>
    <property type="evidence" value="ECO:0007669"/>
    <property type="project" value="InterPro"/>
</dbReference>
<evidence type="ECO:0000313" key="8">
    <source>
        <dbReference type="Proteomes" id="UP000005835"/>
    </source>
</evidence>
<evidence type="ECO:0000256" key="6">
    <source>
        <dbReference type="ARBA" id="ARBA00034496"/>
    </source>
</evidence>
<dbReference type="CDD" id="cd14773">
    <property type="entry name" value="TrHb2_PhHbO-like_O"/>
    <property type="match status" value="1"/>
</dbReference>
<comment type="similarity">
    <text evidence="6">Belongs to the truncated hemoglobin family. Group II subfamily.</text>
</comment>
<keyword evidence="8" id="KW-1185">Reference proteome</keyword>
<dbReference type="RefSeq" id="WP_005434194.1">
    <property type="nucleotide sequence ID" value="NZ_JH815514.1"/>
</dbReference>
<protein>
    <recommendedName>
        <fullName evidence="9">Globin</fullName>
    </recommendedName>
</protein>
<evidence type="ECO:0008006" key="9">
    <source>
        <dbReference type="Google" id="ProtNLM"/>
    </source>
</evidence>
<evidence type="ECO:0000256" key="2">
    <source>
        <dbReference type="ARBA" id="ARBA00022448"/>
    </source>
</evidence>
<comment type="caution">
    <text evidence="7">The sequence shown here is derived from an EMBL/GenBank/DDBJ whole genome shotgun (WGS) entry which is preliminary data.</text>
</comment>
<dbReference type="eggNOG" id="COG2346">
    <property type="taxonomic scope" value="Bacteria"/>
</dbReference>
<keyword evidence="4" id="KW-0479">Metal-binding</keyword>
<dbReference type="InterPro" id="IPR012292">
    <property type="entry name" value="Globin/Proto"/>
</dbReference>
<dbReference type="GO" id="GO:0020037">
    <property type="term" value="F:heme binding"/>
    <property type="evidence" value="ECO:0007669"/>
    <property type="project" value="InterPro"/>
</dbReference>
<dbReference type="STRING" id="742823.HMPREF9465_00704"/>
<dbReference type="Pfam" id="PF01152">
    <property type="entry name" value="Bac_globin"/>
    <property type="match status" value="1"/>
</dbReference>
<dbReference type="InterPro" id="IPR009050">
    <property type="entry name" value="Globin-like_sf"/>
</dbReference>
<dbReference type="InterPro" id="IPR001486">
    <property type="entry name" value="Hemoglobin_trunc"/>
</dbReference>
<dbReference type="EMBL" id="ADMG01000017">
    <property type="protein sequence ID" value="EKB31836.1"/>
    <property type="molecule type" value="Genomic_DNA"/>
</dbReference>
<dbReference type="PANTHER" id="PTHR47366:SF1">
    <property type="entry name" value="TWO-ON-TWO HEMOGLOBIN-3"/>
    <property type="match status" value="1"/>
</dbReference>
<name>K1JNN9_9BURK</name>
<keyword evidence="5" id="KW-0408">Iron</keyword>
<accession>K1JNN9</accession>
<dbReference type="GO" id="GO:0046872">
    <property type="term" value="F:metal ion binding"/>
    <property type="evidence" value="ECO:0007669"/>
    <property type="project" value="UniProtKB-KW"/>
</dbReference>
<dbReference type="PROSITE" id="PS01213">
    <property type="entry name" value="GLOBIN_FAM_2"/>
    <property type="match status" value="1"/>
</dbReference>
<dbReference type="SUPFAM" id="SSF46458">
    <property type="entry name" value="Globin-like"/>
    <property type="match status" value="1"/>
</dbReference>
<comment type="cofactor">
    <cofactor evidence="1">
        <name>heme</name>
        <dbReference type="ChEBI" id="CHEBI:30413"/>
    </cofactor>
</comment>
<gene>
    <name evidence="7" type="ORF">HMPREF9465_00704</name>
</gene>
<reference evidence="7 8" key="1">
    <citation type="submission" date="2012-05" db="EMBL/GenBank/DDBJ databases">
        <title>The Genome Sequence of Sutterella wadsworthensis 2_1_59BFAA.</title>
        <authorList>
            <consortium name="The Broad Institute Genome Sequencing Platform"/>
            <person name="Earl A."/>
            <person name="Ward D."/>
            <person name="Feldgarden M."/>
            <person name="Gevers D."/>
            <person name="Daigneault M."/>
            <person name="Strauss J."/>
            <person name="Allen-Vercoe E."/>
            <person name="Walker B."/>
            <person name="Young S.K."/>
            <person name="Zeng Q."/>
            <person name="Gargeya S."/>
            <person name="Fitzgerald M."/>
            <person name="Haas B."/>
            <person name="Abouelleil A."/>
            <person name="Alvarado L."/>
            <person name="Arachchi H.M."/>
            <person name="Berlin A.M."/>
            <person name="Chapman S.B."/>
            <person name="Goldberg J."/>
            <person name="Griggs A."/>
            <person name="Gujja S."/>
            <person name="Hansen M."/>
            <person name="Howarth C."/>
            <person name="Imamovic A."/>
            <person name="Larimer J."/>
            <person name="McCowen C."/>
            <person name="Montmayeur A."/>
            <person name="Murphy C."/>
            <person name="Neiman D."/>
            <person name="Pearson M."/>
            <person name="Priest M."/>
            <person name="Roberts A."/>
            <person name="Saif S."/>
            <person name="Shea T."/>
            <person name="Sisk P."/>
            <person name="Sykes S."/>
            <person name="Wortman J."/>
            <person name="Nusbaum C."/>
            <person name="Birren B."/>
        </authorList>
    </citation>
    <scope>NUCLEOTIDE SEQUENCE [LARGE SCALE GENOMIC DNA]</scope>
    <source>
        <strain evidence="7 8">2_1_59BFAA</strain>
    </source>
</reference>
<dbReference type="PATRIC" id="fig|742823.3.peg.710"/>
<evidence type="ECO:0000313" key="7">
    <source>
        <dbReference type="EMBL" id="EKB31836.1"/>
    </source>
</evidence>
<dbReference type="GO" id="GO:0005344">
    <property type="term" value="F:oxygen carrier activity"/>
    <property type="evidence" value="ECO:0007669"/>
    <property type="project" value="InterPro"/>
</dbReference>
<evidence type="ECO:0000256" key="5">
    <source>
        <dbReference type="ARBA" id="ARBA00023004"/>
    </source>
</evidence>
<dbReference type="HOGENOM" id="CLU_103526_3_0_4"/>
<organism evidence="7 8">
    <name type="scientific">Sutterella wadsworthensis 2_1_59BFAA</name>
    <dbReference type="NCBI Taxonomy" id="742823"/>
    <lineage>
        <taxon>Bacteria</taxon>
        <taxon>Pseudomonadati</taxon>
        <taxon>Pseudomonadota</taxon>
        <taxon>Betaproteobacteria</taxon>
        <taxon>Burkholderiales</taxon>
        <taxon>Sutterellaceae</taxon>
        <taxon>Sutterella</taxon>
    </lineage>
</organism>
<dbReference type="PANTHER" id="PTHR47366">
    <property type="entry name" value="TWO-ON-TWO HEMOGLOBIN-3"/>
    <property type="match status" value="1"/>
</dbReference>
<evidence type="ECO:0000256" key="4">
    <source>
        <dbReference type="ARBA" id="ARBA00022723"/>
    </source>
</evidence>
<sequence>MSNLNSLYARLGGEEGVIRLVKAYIEALKTLPGAQRLRSLYPEDLSKYELRMTEFLSTWLGGPALYQERHGMPMLRESHRSFAIDGEARDEWMLCMRTALRETVSDEELRLYLEGAFWRMADSLRTK</sequence>
<dbReference type="InterPro" id="IPR019795">
    <property type="entry name" value="Globin_bac-like_CS"/>
</dbReference>
<keyword evidence="2" id="KW-0813">Transport</keyword>
<dbReference type="InterPro" id="IPR044203">
    <property type="entry name" value="GlbO/GLB3-like"/>
</dbReference>
<dbReference type="Proteomes" id="UP000005835">
    <property type="component" value="Unassembled WGS sequence"/>
</dbReference>
<evidence type="ECO:0000256" key="1">
    <source>
        <dbReference type="ARBA" id="ARBA00001971"/>
    </source>
</evidence>
<keyword evidence="3" id="KW-0349">Heme</keyword>